<keyword evidence="2" id="KW-1185">Reference proteome</keyword>
<organism evidence="1 2">
    <name type="scientific">Caerostris extrusa</name>
    <name type="common">Bark spider</name>
    <name type="synonym">Caerostris bankana</name>
    <dbReference type="NCBI Taxonomy" id="172846"/>
    <lineage>
        <taxon>Eukaryota</taxon>
        <taxon>Metazoa</taxon>
        <taxon>Ecdysozoa</taxon>
        <taxon>Arthropoda</taxon>
        <taxon>Chelicerata</taxon>
        <taxon>Arachnida</taxon>
        <taxon>Araneae</taxon>
        <taxon>Araneomorphae</taxon>
        <taxon>Entelegynae</taxon>
        <taxon>Araneoidea</taxon>
        <taxon>Araneidae</taxon>
        <taxon>Caerostris</taxon>
    </lineage>
</organism>
<dbReference type="GO" id="GO:0016035">
    <property type="term" value="C:zeta DNA polymerase complex"/>
    <property type="evidence" value="ECO:0007669"/>
    <property type="project" value="InterPro"/>
</dbReference>
<dbReference type="AlphaFoldDB" id="A0AAV4XG10"/>
<dbReference type="SUPFAM" id="SSF53098">
    <property type="entry name" value="Ribonuclease H-like"/>
    <property type="match status" value="1"/>
</dbReference>
<name>A0AAV4XG10_CAEEX</name>
<evidence type="ECO:0000313" key="2">
    <source>
        <dbReference type="Proteomes" id="UP001054945"/>
    </source>
</evidence>
<dbReference type="GO" id="GO:0003676">
    <property type="term" value="F:nucleic acid binding"/>
    <property type="evidence" value="ECO:0007669"/>
    <property type="project" value="InterPro"/>
</dbReference>
<dbReference type="InterPro" id="IPR012337">
    <property type="entry name" value="RNaseH-like_sf"/>
</dbReference>
<sequence length="276" mass="32101">MSEPFEENKRPKILSQQSTNLVENVSSSDIDGPTLLNSLDSQVGIDDCLLSTASHYYELGSSCLNKEYLDPDPKFDPVVAIFYSIYEDVKTLKQNCGLCDPADSMFHDGVQKDNNVVTDQIEVDQIKIAGRIILNFWRLLTKEITFKELHFEKVYHHALHRRRPHYSFQDLTRWFHGREKETVVEYYTVYVLGVMQILDKLDIIRRTSELARLFGIQFYDVLSRGSQFRVESMMLRIATSMDYIPVSLVSDKRSQSRPRIHSTHSRARIKVFIKIL</sequence>
<dbReference type="InterPro" id="IPR030559">
    <property type="entry name" value="PolZ_Rev3"/>
</dbReference>
<dbReference type="PANTHER" id="PTHR45812">
    <property type="entry name" value="DNA POLYMERASE ZETA CATALYTIC SUBUNIT"/>
    <property type="match status" value="1"/>
</dbReference>
<reference evidence="1 2" key="1">
    <citation type="submission" date="2021-06" db="EMBL/GenBank/DDBJ databases">
        <title>Caerostris extrusa draft genome.</title>
        <authorList>
            <person name="Kono N."/>
            <person name="Arakawa K."/>
        </authorList>
    </citation>
    <scope>NUCLEOTIDE SEQUENCE [LARGE SCALE GENOMIC DNA]</scope>
</reference>
<dbReference type="PANTHER" id="PTHR45812:SF1">
    <property type="entry name" value="DNA POLYMERASE ZETA CATALYTIC SUBUNIT"/>
    <property type="match status" value="1"/>
</dbReference>
<dbReference type="GO" id="GO:0005634">
    <property type="term" value="C:nucleus"/>
    <property type="evidence" value="ECO:0007669"/>
    <property type="project" value="TreeGrafter"/>
</dbReference>
<gene>
    <name evidence="1" type="primary">Rev3l</name>
    <name evidence="1" type="ORF">CEXT_506211</name>
</gene>
<dbReference type="EMBL" id="BPLR01000208">
    <property type="protein sequence ID" value="GIY92925.1"/>
    <property type="molecule type" value="Genomic_DNA"/>
</dbReference>
<proteinExistence type="predicted"/>
<dbReference type="InterPro" id="IPR036397">
    <property type="entry name" value="RNaseH_sf"/>
</dbReference>
<dbReference type="GO" id="GO:0003887">
    <property type="term" value="F:DNA-directed DNA polymerase activity"/>
    <property type="evidence" value="ECO:0007669"/>
    <property type="project" value="TreeGrafter"/>
</dbReference>
<comment type="caution">
    <text evidence="1">The sequence shown here is derived from an EMBL/GenBank/DDBJ whole genome shotgun (WGS) entry which is preliminary data.</text>
</comment>
<accession>A0AAV4XG10</accession>
<dbReference type="Gene3D" id="3.30.420.10">
    <property type="entry name" value="Ribonuclease H-like superfamily/Ribonuclease H"/>
    <property type="match status" value="1"/>
</dbReference>
<evidence type="ECO:0000313" key="1">
    <source>
        <dbReference type="EMBL" id="GIY92925.1"/>
    </source>
</evidence>
<dbReference type="GO" id="GO:0000724">
    <property type="term" value="P:double-strand break repair via homologous recombination"/>
    <property type="evidence" value="ECO:0007669"/>
    <property type="project" value="TreeGrafter"/>
</dbReference>
<dbReference type="Proteomes" id="UP001054945">
    <property type="component" value="Unassembled WGS sequence"/>
</dbReference>
<protein>
    <submittedName>
        <fullName evidence="1">DNA polymerase zeta catalytic subunit</fullName>
    </submittedName>
</protein>
<dbReference type="GO" id="GO:0042276">
    <property type="term" value="P:error-prone translesion synthesis"/>
    <property type="evidence" value="ECO:0007669"/>
    <property type="project" value="TreeGrafter"/>
</dbReference>